<dbReference type="EMBL" id="KQ964608">
    <property type="protein sequence ID" value="KXN67877.1"/>
    <property type="molecule type" value="Genomic_DNA"/>
</dbReference>
<keyword evidence="2" id="KW-1185">Reference proteome</keyword>
<evidence type="ECO:0008006" key="3">
    <source>
        <dbReference type="Google" id="ProtNLM"/>
    </source>
</evidence>
<dbReference type="InterPro" id="IPR032675">
    <property type="entry name" value="LRR_dom_sf"/>
</dbReference>
<proteinExistence type="predicted"/>
<accession>A0A137NYN8</accession>
<evidence type="ECO:0000313" key="2">
    <source>
        <dbReference type="Proteomes" id="UP000070444"/>
    </source>
</evidence>
<dbReference type="SUPFAM" id="SSF52047">
    <property type="entry name" value="RNI-like"/>
    <property type="match status" value="1"/>
</dbReference>
<dbReference type="Proteomes" id="UP000070444">
    <property type="component" value="Unassembled WGS sequence"/>
</dbReference>
<evidence type="ECO:0000313" key="1">
    <source>
        <dbReference type="EMBL" id="KXN67877.1"/>
    </source>
</evidence>
<name>A0A137NYN8_CONC2</name>
<dbReference type="AlphaFoldDB" id="A0A137NYN8"/>
<gene>
    <name evidence="1" type="ORF">CONCODRAFT_9975</name>
</gene>
<organism evidence="1 2">
    <name type="scientific">Conidiobolus coronatus (strain ATCC 28846 / CBS 209.66 / NRRL 28638)</name>
    <name type="common">Delacroixia coronata</name>
    <dbReference type="NCBI Taxonomy" id="796925"/>
    <lineage>
        <taxon>Eukaryota</taxon>
        <taxon>Fungi</taxon>
        <taxon>Fungi incertae sedis</taxon>
        <taxon>Zoopagomycota</taxon>
        <taxon>Entomophthoromycotina</taxon>
        <taxon>Entomophthoromycetes</taxon>
        <taxon>Entomophthorales</taxon>
        <taxon>Ancylistaceae</taxon>
        <taxon>Conidiobolus</taxon>
    </lineage>
</organism>
<sequence length="209" mass="24290">MLSNLSSNLTNLKQVEILNYWDLDNDILLEFLQNNPQLTSLKVNFNIIDSEVYNSILSLKYLNYLSINKESFVEMHISNFPISYSITHLSIGKCISDTHSIKLINACINLSTLEFHARDFVYDSLIEWDLLERRIKTLQLTDCNLDDQDIQLLDYGKFFDKARFIKRTGVYNAVGQLKYGGLINYRLLPEIGEFPKMFTIVLRESNSIE</sequence>
<protein>
    <recommendedName>
        <fullName evidence="3">RNI-like protein</fullName>
    </recommendedName>
</protein>
<dbReference type="Gene3D" id="3.80.10.10">
    <property type="entry name" value="Ribonuclease Inhibitor"/>
    <property type="match status" value="1"/>
</dbReference>
<reference evidence="1 2" key="1">
    <citation type="journal article" date="2015" name="Genome Biol. Evol.">
        <title>Phylogenomic analyses indicate that early fungi evolved digesting cell walls of algal ancestors of land plants.</title>
        <authorList>
            <person name="Chang Y."/>
            <person name="Wang S."/>
            <person name="Sekimoto S."/>
            <person name="Aerts A.L."/>
            <person name="Choi C."/>
            <person name="Clum A."/>
            <person name="LaButti K.M."/>
            <person name="Lindquist E.A."/>
            <person name="Yee Ngan C."/>
            <person name="Ohm R.A."/>
            <person name="Salamov A.A."/>
            <person name="Grigoriev I.V."/>
            <person name="Spatafora J.W."/>
            <person name="Berbee M.L."/>
        </authorList>
    </citation>
    <scope>NUCLEOTIDE SEQUENCE [LARGE SCALE GENOMIC DNA]</scope>
    <source>
        <strain evidence="1 2">NRRL 28638</strain>
    </source>
</reference>